<gene>
    <name evidence="3" type="ORF">B0J13DRAFT_117377</name>
</gene>
<proteinExistence type="predicted"/>
<dbReference type="EMBL" id="JAGMUU010000002">
    <property type="protein sequence ID" value="KAH7159956.1"/>
    <property type="molecule type" value="Genomic_DNA"/>
</dbReference>
<feature type="transmembrane region" description="Helical" evidence="1">
    <location>
        <begin position="43"/>
        <end position="62"/>
    </location>
</feature>
<feature type="transmembrane region" description="Helical" evidence="1">
    <location>
        <begin position="68"/>
        <end position="94"/>
    </location>
</feature>
<dbReference type="AlphaFoldDB" id="A0A9P9JFY7"/>
<keyword evidence="1" id="KW-0472">Membrane</keyword>
<comment type="caution">
    <text evidence="3">The sequence shown here is derived from an EMBL/GenBank/DDBJ whole genome shotgun (WGS) entry which is preliminary data.</text>
</comment>
<keyword evidence="1" id="KW-0812">Transmembrane</keyword>
<evidence type="ECO:0000259" key="2">
    <source>
        <dbReference type="Pfam" id="PF24800"/>
    </source>
</evidence>
<reference evidence="3" key="1">
    <citation type="journal article" date="2021" name="Nat. Commun.">
        <title>Genetic determinants of endophytism in the Arabidopsis root mycobiome.</title>
        <authorList>
            <person name="Mesny F."/>
            <person name="Miyauchi S."/>
            <person name="Thiergart T."/>
            <person name="Pickel B."/>
            <person name="Atanasova L."/>
            <person name="Karlsson M."/>
            <person name="Huettel B."/>
            <person name="Barry K.W."/>
            <person name="Haridas S."/>
            <person name="Chen C."/>
            <person name="Bauer D."/>
            <person name="Andreopoulos W."/>
            <person name="Pangilinan J."/>
            <person name="LaButti K."/>
            <person name="Riley R."/>
            <person name="Lipzen A."/>
            <person name="Clum A."/>
            <person name="Drula E."/>
            <person name="Henrissat B."/>
            <person name="Kohler A."/>
            <person name="Grigoriev I.V."/>
            <person name="Martin F.M."/>
            <person name="Hacquard S."/>
        </authorList>
    </citation>
    <scope>NUCLEOTIDE SEQUENCE</scope>
    <source>
        <strain evidence="3">MPI-CAGE-AT-0021</strain>
    </source>
</reference>
<name>A0A9P9JFY7_9HYPO</name>
<dbReference type="Pfam" id="PF24800">
    <property type="entry name" value="DUF7702"/>
    <property type="match status" value="1"/>
</dbReference>
<evidence type="ECO:0000256" key="1">
    <source>
        <dbReference type="SAM" id="Phobius"/>
    </source>
</evidence>
<dbReference type="InterPro" id="IPR056119">
    <property type="entry name" value="DUF7702"/>
</dbReference>
<feature type="transmembrane region" description="Helical" evidence="1">
    <location>
        <begin position="12"/>
        <end position="31"/>
    </location>
</feature>
<feature type="domain" description="DUF7702" evidence="2">
    <location>
        <begin position="5"/>
        <end position="243"/>
    </location>
</feature>
<feature type="transmembrane region" description="Helical" evidence="1">
    <location>
        <begin position="216"/>
        <end position="241"/>
    </location>
</feature>
<organism evidence="3 4">
    <name type="scientific">Dactylonectria estremocensis</name>
    <dbReference type="NCBI Taxonomy" id="1079267"/>
    <lineage>
        <taxon>Eukaryota</taxon>
        <taxon>Fungi</taxon>
        <taxon>Dikarya</taxon>
        <taxon>Ascomycota</taxon>
        <taxon>Pezizomycotina</taxon>
        <taxon>Sordariomycetes</taxon>
        <taxon>Hypocreomycetidae</taxon>
        <taxon>Hypocreales</taxon>
        <taxon>Nectriaceae</taxon>
        <taxon>Dactylonectria</taxon>
    </lineage>
</organism>
<feature type="transmembrane region" description="Helical" evidence="1">
    <location>
        <begin position="115"/>
        <end position="133"/>
    </location>
</feature>
<protein>
    <recommendedName>
        <fullName evidence="2">DUF7702 domain-containing protein</fullName>
    </recommendedName>
</protein>
<keyword evidence="4" id="KW-1185">Reference proteome</keyword>
<dbReference type="Proteomes" id="UP000717696">
    <property type="component" value="Unassembled WGS sequence"/>
</dbReference>
<dbReference type="PANTHER" id="PTHR42109">
    <property type="entry name" value="UNPLACED GENOMIC SCAFFOLD UM_SCAF_CONTIG_1.265, WHOLE GENOME SHOTGUN SEQUENCE"/>
    <property type="match status" value="1"/>
</dbReference>
<dbReference type="OrthoDB" id="2560628at2759"/>
<evidence type="ECO:0000313" key="3">
    <source>
        <dbReference type="EMBL" id="KAH7159956.1"/>
    </source>
</evidence>
<dbReference type="PANTHER" id="PTHR42109:SF2">
    <property type="entry name" value="INTEGRAL MEMBRANE PROTEIN"/>
    <property type="match status" value="1"/>
</dbReference>
<accession>A0A9P9JFY7</accession>
<evidence type="ECO:0000313" key="4">
    <source>
        <dbReference type="Proteomes" id="UP000717696"/>
    </source>
</evidence>
<keyword evidence="1" id="KW-1133">Transmembrane helix</keyword>
<feature type="transmembrane region" description="Helical" evidence="1">
    <location>
        <begin position="186"/>
        <end position="210"/>
    </location>
</feature>
<feature type="transmembrane region" description="Helical" evidence="1">
    <location>
        <begin position="153"/>
        <end position="174"/>
    </location>
</feature>
<sequence>MARSLDTYDRIAIAEIVVYSFFLIGGVFLCFKHGLKRSSGWRFLVILALARLIGSSMLLATINDPSNVSLYVGWMTLNGVGFGPLILMLLGLVSRLFDSINRNGREILKPLYQRGISLLMLLAMILLIVGGTNGDYTIVNGTPKITYPVESRVGAGLMIAVLVLLVAETLLAVRYKGLVADGERRILIAVLASLPFVIVRLAYTCVLILGGKSQSVWFYLGAGVIMEMMVVLICQAVGFTLQKVPPTTTQDSETVQSSYKA</sequence>